<sequence>MTMSVSLIDDLAVLPGLMCDSRMFTQALPDALFVDGFYGGANSLPDMARYSLSRLPSRFAVLGHSMGGRVALEIIRMAPERVSALILSSTGVHPVQPNEAEKRFALLDIGRQQGIEALVDQWLPPMIAPDRRNDSDWFAPLKSMCVDAGLATYEAQMTALLSRPELDDLLPTVACPTLVMTGELDQWSPPAQHQAIAAAIPGASLHIVEGAGHMLPAEQPDMFGSVIQTWLAQTG</sequence>
<feature type="domain" description="AB hydrolase-1" evidence="1">
    <location>
        <begin position="55"/>
        <end position="221"/>
    </location>
</feature>
<dbReference type="InterPro" id="IPR029058">
    <property type="entry name" value="AB_hydrolase_fold"/>
</dbReference>
<comment type="caution">
    <text evidence="2">The sequence shown here is derived from an EMBL/GenBank/DDBJ whole genome shotgun (WGS) entry which is preliminary data.</text>
</comment>
<evidence type="ECO:0000313" key="2">
    <source>
        <dbReference type="EMBL" id="EQB12180.1"/>
    </source>
</evidence>
<dbReference type="EMBL" id="ATDP01000104">
    <property type="protein sequence ID" value="EQB12180.1"/>
    <property type="molecule type" value="Genomic_DNA"/>
</dbReference>
<dbReference type="SUPFAM" id="SSF53474">
    <property type="entry name" value="alpha/beta-Hydrolases"/>
    <property type="match status" value="1"/>
</dbReference>
<proteinExistence type="predicted"/>
<dbReference type="eggNOG" id="COG2267">
    <property type="taxonomic scope" value="Bacteria"/>
</dbReference>
<dbReference type="AlphaFoldDB" id="T0IKB1"/>
<organism evidence="2 3">
    <name type="scientific">Sphingobium lactosutens DS20</name>
    <dbReference type="NCBI Taxonomy" id="1331060"/>
    <lineage>
        <taxon>Bacteria</taxon>
        <taxon>Pseudomonadati</taxon>
        <taxon>Pseudomonadota</taxon>
        <taxon>Alphaproteobacteria</taxon>
        <taxon>Sphingomonadales</taxon>
        <taxon>Sphingomonadaceae</taxon>
        <taxon>Sphingobium</taxon>
    </lineage>
</organism>
<dbReference type="PATRIC" id="fig|1331060.3.peg.4006"/>
<gene>
    <name evidence="2" type="ORF">RLDS_20730</name>
</gene>
<dbReference type="PANTHER" id="PTHR43798:SF29">
    <property type="entry name" value="AB HYDROLASE-1 DOMAIN-CONTAINING PROTEIN"/>
    <property type="match status" value="1"/>
</dbReference>
<protein>
    <recommendedName>
        <fullName evidence="1">AB hydrolase-1 domain-containing protein</fullName>
    </recommendedName>
</protein>
<dbReference type="InterPro" id="IPR050266">
    <property type="entry name" value="AB_hydrolase_sf"/>
</dbReference>
<dbReference type="PANTHER" id="PTHR43798">
    <property type="entry name" value="MONOACYLGLYCEROL LIPASE"/>
    <property type="match status" value="1"/>
</dbReference>
<dbReference type="InterPro" id="IPR000073">
    <property type="entry name" value="AB_hydrolase_1"/>
</dbReference>
<accession>T0IKB1</accession>
<name>T0IKB1_9SPHN</name>
<dbReference type="Pfam" id="PF12697">
    <property type="entry name" value="Abhydrolase_6"/>
    <property type="match status" value="1"/>
</dbReference>
<dbReference type="Proteomes" id="UP000015531">
    <property type="component" value="Unassembled WGS sequence"/>
</dbReference>
<keyword evidence="3" id="KW-1185">Reference proteome</keyword>
<dbReference type="PRINTS" id="PR00111">
    <property type="entry name" value="ABHYDROLASE"/>
</dbReference>
<evidence type="ECO:0000313" key="3">
    <source>
        <dbReference type="Proteomes" id="UP000015531"/>
    </source>
</evidence>
<evidence type="ECO:0000259" key="1">
    <source>
        <dbReference type="Pfam" id="PF12697"/>
    </source>
</evidence>
<dbReference type="Gene3D" id="3.40.50.1820">
    <property type="entry name" value="alpha/beta hydrolase"/>
    <property type="match status" value="1"/>
</dbReference>
<reference evidence="2 3" key="1">
    <citation type="journal article" date="2013" name="Genome Announc.">
        <title>Draft Genome Sequence of Sphingobium lactosutens Strain DS20T, Isolated from a Hexachlorocyclohexane Dumpsite.</title>
        <authorList>
            <person name="Kumar R."/>
            <person name="Dwivedi V."/>
            <person name="Negi V."/>
            <person name="Khurana J.P."/>
            <person name="Lal R."/>
        </authorList>
    </citation>
    <scope>NUCLEOTIDE SEQUENCE [LARGE SCALE GENOMIC DNA]</scope>
    <source>
        <strain evidence="2 3">DS20</strain>
    </source>
</reference>